<evidence type="ECO:0000313" key="3">
    <source>
        <dbReference type="Proteomes" id="UP001595648"/>
    </source>
</evidence>
<keyword evidence="3" id="KW-1185">Reference proteome</keyword>
<comment type="caution">
    <text evidence="2">The sequence shown here is derived from an EMBL/GenBank/DDBJ whole genome shotgun (WGS) entry which is preliminary data.</text>
</comment>
<feature type="compositionally biased region" description="Basic and acidic residues" evidence="1">
    <location>
        <begin position="72"/>
        <end position="82"/>
    </location>
</feature>
<reference evidence="3" key="1">
    <citation type="journal article" date="2019" name="Int. J. Syst. Evol. Microbiol.">
        <title>The Global Catalogue of Microorganisms (GCM) 10K type strain sequencing project: providing services to taxonomists for standard genome sequencing and annotation.</title>
        <authorList>
            <consortium name="The Broad Institute Genomics Platform"/>
            <consortium name="The Broad Institute Genome Sequencing Center for Infectious Disease"/>
            <person name="Wu L."/>
            <person name="Ma J."/>
        </authorList>
    </citation>
    <scope>NUCLEOTIDE SEQUENCE [LARGE SCALE GENOMIC DNA]</scope>
    <source>
        <strain evidence="3">ICMP 19515</strain>
    </source>
</reference>
<evidence type="ECO:0000313" key="2">
    <source>
        <dbReference type="EMBL" id="MFC3321003.1"/>
    </source>
</evidence>
<feature type="compositionally biased region" description="Polar residues" evidence="1">
    <location>
        <begin position="89"/>
        <end position="104"/>
    </location>
</feature>
<accession>A0ABV7MGK8</accession>
<dbReference type="Proteomes" id="UP001595648">
    <property type="component" value="Unassembled WGS sequence"/>
</dbReference>
<evidence type="ECO:0000256" key="1">
    <source>
        <dbReference type="SAM" id="MobiDB-lite"/>
    </source>
</evidence>
<feature type="region of interest" description="Disordered" evidence="1">
    <location>
        <begin position="1"/>
        <end position="30"/>
    </location>
</feature>
<sequence length="329" mass="35020">MLAGLERASDRVETSAPTSGNRDVRKTTVRLHDGRTVSEYDDLQHDSYYISVKTPNGQGGGQGGGQEKARRRPGEGQEKAGSVRDGQVLRTNVSRNARTGAVTTRTDDDLGSGDVVERTRLASGVEIDRTTHRDGSSQTVVTTVDGRKTTLGAGQDAMGKDSPAIARAVERGDSLDAIAARQGVGREQIEAELAAVGLGVRSGDKGGVKSTELVAAMPDEISRSDDAKGKVTIDVVDGQGRRRRTITQDLDGHKRKTVEETFNGYTLTTAADGHMRLRQDATGREWTIKAGSAGAALAHTLLAIDPHSRDARTGKIDCPGSDRDHAWGR</sequence>
<feature type="compositionally biased region" description="Gly residues" evidence="1">
    <location>
        <begin position="57"/>
        <end position="66"/>
    </location>
</feature>
<protein>
    <submittedName>
        <fullName evidence="2">Uncharacterized protein</fullName>
    </submittedName>
</protein>
<dbReference type="EMBL" id="JBHRVD010000001">
    <property type="protein sequence ID" value="MFC3321003.1"/>
    <property type="molecule type" value="Genomic_DNA"/>
</dbReference>
<gene>
    <name evidence="2" type="ORF">ACFOJ9_04270</name>
</gene>
<dbReference type="RefSeq" id="WP_378977030.1">
    <property type="nucleotide sequence ID" value="NZ_JBHRVD010000001.1"/>
</dbReference>
<feature type="region of interest" description="Disordered" evidence="1">
    <location>
        <begin position="310"/>
        <end position="329"/>
    </location>
</feature>
<organism evidence="2 3">
    <name type="scientific">Mesorhizobium cantuariense</name>
    <dbReference type="NCBI Taxonomy" id="1300275"/>
    <lineage>
        <taxon>Bacteria</taxon>
        <taxon>Pseudomonadati</taxon>
        <taxon>Pseudomonadota</taxon>
        <taxon>Alphaproteobacteria</taxon>
        <taxon>Hyphomicrobiales</taxon>
        <taxon>Phyllobacteriaceae</taxon>
        <taxon>Mesorhizobium</taxon>
    </lineage>
</organism>
<feature type="region of interest" description="Disordered" evidence="1">
    <location>
        <begin position="50"/>
        <end position="112"/>
    </location>
</feature>
<proteinExistence type="predicted"/>
<name>A0ABV7MGK8_9HYPH</name>